<dbReference type="GO" id="GO:0005737">
    <property type="term" value="C:cytoplasm"/>
    <property type="evidence" value="ECO:0007669"/>
    <property type="project" value="UniProtKB-SubCell"/>
</dbReference>
<evidence type="ECO:0000256" key="9">
    <source>
        <dbReference type="PIRSR" id="PIRSR001549-1"/>
    </source>
</evidence>
<evidence type="ECO:0000256" key="2">
    <source>
        <dbReference type="ARBA" id="ARBA00004667"/>
    </source>
</evidence>
<feature type="binding site" evidence="9">
    <location>
        <begin position="275"/>
        <end position="276"/>
    </location>
    <ligand>
        <name>L-histidine</name>
        <dbReference type="ChEBI" id="CHEBI:57595"/>
    </ligand>
</feature>
<dbReference type="NCBIfam" id="TIGR00443">
    <property type="entry name" value="hisZ_biosyn_reg"/>
    <property type="match status" value="1"/>
</dbReference>
<feature type="domain" description="Aminoacyl-transfer RNA synthetases class-II family profile" evidence="10">
    <location>
        <begin position="26"/>
        <end position="369"/>
    </location>
</feature>
<dbReference type="Gene3D" id="3.30.930.10">
    <property type="entry name" value="Bira Bifunctional Protein, Domain 2"/>
    <property type="match status" value="1"/>
</dbReference>
<dbReference type="UniPathway" id="UPA00031">
    <property type="reaction ID" value="UER00006"/>
</dbReference>
<sequence>MKQHLLHTPEGVRDIYQGECEKKLYLEDKLFKILKTYGYQPIQTPSFEYFDIFGKEIGTTKSKDLYKFFDREGNTLVLRPDITPSIARVAANYFMEDPMPIRFCYKGNTFINTGSLQGRLKENTQLGAELIGDNTPDADAEILSMVVDCLIHAGLKEFKLSVGHVGILQGMMEAAGFDEEEEDVVRDLIMNNNFFGVDSFLEARHLDQELKRLFSVIGKLYQSAEEFQAARAAAEKYPKIQAAMEHLEKLQSLTLLYGIDKYISFELGVVSSYKYYSGMIFHGYTFGSGEPIVKGGRYDRLLKHFGKDTPAIGFVIVTDQLMAALSGQKIETPLEHVGQLVVYDEAHREDAVIYARRQRAAGCSVELLLKAVDRTRADYEAYAGRRQIARLRFMDDRQQ</sequence>
<evidence type="ECO:0000256" key="1">
    <source>
        <dbReference type="ARBA" id="ARBA00004496"/>
    </source>
</evidence>
<accession>N2B780</accession>
<dbReference type="HAMAP" id="MF_00125">
    <property type="entry name" value="HisZ"/>
    <property type="match status" value="1"/>
</dbReference>
<dbReference type="GO" id="GO:0016757">
    <property type="term" value="F:glycosyltransferase activity"/>
    <property type="evidence" value="ECO:0007669"/>
    <property type="project" value="UniProtKB-KW"/>
</dbReference>
<dbReference type="AlphaFoldDB" id="N2B780"/>
<evidence type="ECO:0000259" key="10">
    <source>
        <dbReference type="PROSITE" id="PS50862"/>
    </source>
</evidence>
<feature type="binding site" evidence="9">
    <location>
        <position position="125"/>
    </location>
    <ligand>
        <name>L-histidine</name>
        <dbReference type="ChEBI" id="CHEBI:57595"/>
    </ligand>
</feature>
<dbReference type="HOGENOM" id="CLU_025113_0_0_9"/>
<dbReference type="InterPro" id="IPR004517">
    <property type="entry name" value="HisZ"/>
</dbReference>
<gene>
    <name evidence="8" type="primary">hisZ</name>
    <name evidence="11" type="ORF">C823_00653</name>
</gene>
<dbReference type="eggNOG" id="COG3705">
    <property type="taxonomic scope" value="Bacteria"/>
</dbReference>
<dbReference type="CDD" id="cd00773">
    <property type="entry name" value="HisRS-like_core"/>
    <property type="match status" value="1"/>
</dbReference>
<name>N2B780_9FIRM</name>
<feature type="binding site" evidence="9">
    <location>
        <begin position="81"/>
        <end position="83"/>
    </location>
    <ligand>
        <name>L-histidine</name>
        <dbReference type="ChEBI" id="CHEBI:57595"/>
    </ligand>
</feature>
<protein>
    <recommendedName>
        <fullName evidence="5 8">ATP phosphoribosyltransferase regulatory subunit</fullName>
    </recommendedName>
</protein>
<evidence type="ECO:0000256" key="8">
    <source>
        <dbReference type="HAMAP-Rule" id="MF_00125"/>
    </source>
</evidence>
<feature type="binding site" evidence="9">
    <location>
        <position position="129"/>
    </location>
    <ligand>
        <name>L-histidine</name>
        <dbReference type="ChEBI" id="CHEBI:57595"/>
    </ligand>
</feature>
<dbReference type="GO" id="GO:0000105">
    <property type="term" value="P:L-histidine biosynthetic process"/>
    <property type="evidence" value="ECO:0007669"/>
    <property type="project" value="UniProtKB-UniRule"/>
</dbReference>
<keyword evidence="11" id="KW-0808">Transferase</keyword>
<dbReference type="PANTHER" id="PTHR43707">
    <property type="entry name" value="HISTIDYL-TRNA SYNTHETASE"/>
    <property type="match status" value="1"/>
</dbReference>
<comment type="function">
    <text evidence="7 8">Required for the first step of histidine biosynthesis. May allow the feedback regulation of ATP phosphoribosyltransferase activity by histidine.</text>
</comment>
<dbReference type="InterPro" id="IPR045864">
    <property type="entry name" value="aa-tRNA-synth_II/BPL/LPL"/>
</dbReference>
<keyword evidence="11" id="KW-0328">Glycosyltransferase</keyword>
<organism evidence="11 12">
    <name type="scientific">Eubacterium plexicaudatum ASF492</name>
    <dbReference type="NCBI Taxonomy" id="1235802"/>
    <lineage>
        <taxon>Bacteria</taxon>
        <taxon>Bacillati</taxon>
        <taxon>Bacillota</taxon>
        <taxon>Clostridia</taxon>
        <taxon>Eubacteriales</taxon>
        <taxon>Eubacteriaceae</taxon>
        <taxon>Eubacterium</taxon>
    </lineage>
</organism>
<comment type="pathway">
    <text evidence="2 8">Amino-acid biosynthesis; L-histidine biosynthesis; L-histidine from 5-phospho-alpha-D-ribose 1-diphosphate: step 1/9.</text>
</comment>
<dbReference type="GO" id="GO:0004821">
    <property type="term" value="F:histidine-tRNA ligase activity"/>
    <property type="evidence" value="ECO:0007669"/>
    <property type="project" value="TreeGrafter"/>
</dbReference>
<comment type="subcellular location">
    <subcellularLocation>
        <location evidence="1 8">Cytoplasm</location>
    </subcellularLocation>
</comment>
<dbReference type="SUPFAM" id="SSF55681">
    <property type="entry name" value="Class II aaRS and biotin synthetases"/>
    <property type="match status" value="1"/>
</dbReference>
<reference evidence="11 12" key="1">
    <citation type="journal article" date="2014" name="Genome Announc.">
        <title>Draft genome sequences of the altered schaedler flora, a defined bacterial community from gnotobiotic mice.</title>
        <authorList>
            <person name="Wannemuehler M.J."/>
            <person name="Overstreet A.M."/>
            <person name="Ward D.V."/>
            <person name="Phillips G.J."/>
        </authorList>
    </citation>
    <scope>NUCLEOTIDE SEQUENCE [LARGE SCALE GENOMIC DNA]</scope>
    <source>
        <strain evidence="11 12">ASF492</strain>
    </source>
</reference>
<comment type="similarity">
    <text evidence="3 8">Belongs to the class-II aminoacyl-tRNA synthetase family. HisZ subfamily.</text>
</comment>
<keyword evidence="8" id="KW-0028">Amino-acid biosynthesis</keyword>
<keyword evidence="6 8" id="KW-0963">Cytoplasm</keyword>
<dbReference type="Proteomes" id="UP000012589">
    <property type="component" value="Unassembled WGS sequence"/>
</dbReference>
<dbReference type="PANTHER" id="PTHR43707:SF1">
    <property type="entry name" value="HISTIDINE--TRNA LIGASE, MITOCHONDRIAL-RELATED"/>
    <property type="match status" value="1"/>
</dbReference>
<evidence type="ECO:0000256" key="3">
    <source>
        <dbReference type="ARBA" id="ARBA00005539"/>
    </source>
</evidence>
<proteinExistence type="inferred from homology"/>
<dbReference type="InterPro" id="IPR004516">
    <property type="entry name" value="HisRS/HisZ"/>
</dbReference>
<keyword evidence="8" id="KW-0368">Histidine biosynthesis</keyword>
<dbReference type="PATRIC" id="fig|1235802.3.peg.690"/>
<dbReference type="GO" id="GO:0006427">
    <property type="term" value="P:histidyl-tRNA aminoacylation"/>
    <property type="evidence" value="ECO:0007669"/>
    <property type="project" value="TreeGrafter"/>
</dbReference>
<evidence type="ECO:0000256" key="4">
    <source>
        <dbReference type="ARBA" id="ARBA00011496"/>
    </source>
</evidence>
<comment type="subunit">
    <text evidence="4 8">Heteromultimer composed of HisG and HisZ subunits.</text>
</comment>
<evidence type="ECO:0000313" key="11">
    <source>
        <dbReference type="EMBL" id="EMZ36286.1"/>
    </source>
</evidence>
<dbReference type="PROSITE" id="PS50862">
    <property type="entry name" value="AA_TRNA_LIGASE_II"/>
    <property type="match status" value="1"/>
</dbReference>
<dbReference type="Pfam" id="PF13393">
    <property type="entry name" value="tRNA-synt_His"/>
    <property type="match status" value="1"/>
</dbReference>
<dbReference type="GO" id="GO:0140096">
    <property type="term" value="F:catalytic activity, acting on a protein"/>
    <property type="evidence" value="ECO:0007669"/>
    <property type="project" value="UniProtKB-ARBA"/>
</dbReference>
<comment type="caution">
    <text evidence="11">The sequence shown here is derived from an EMBL/GenBank/DDBJ whole genome shotgun (WGS) entry which is preliminary data.</text>
</comment>
<dbReference type="PIRSF" id="PIRSF001549">
    <property type="entry name" value="His-tRNA_synth"/>
    <property type="match status" value="1"/>
</dbReference>
<evidence type="ECO:0000256" key="5">
    <source>
        <dbReference type="ARBA" id="ARBA00020397"/>
    </source>
</evidence>
<evidence type="ECO:0000256" key="7">
    <source>
        <dbReference type="ARBA" id="ARBA00025246"/>
    </source>
</evidence>
<comment type="miscellaneous">
    <text evidence="8">This function is generally fulfilled by the C-terminal part of HisG, which is missing in some bacteria such as this one.</text>
</comment>
<evidence type="ECO:0000313" key="12">
    <source>
        <dbReference type="Proteomes" id="UP000012589"/>
    </source>
</evidence>
<evidence type="ECO:0000256" key="6">
    <source>
        <dbReference type="ARBA" id="ARBA00022490"/>
    </source>
</evidence>
<dbReference type="STRING" id="1235802.C823_00653"/>
<dbReference type="InterPro" id="IPR041715">
    <property type="entry name" value="HisRS-like_core"/>
</dbReference>
<keyword evidence="12" id="KW-1185">Reference proteome</keyword>
<dbReference type="EMBL" id="AQFT01000023">
    <property type="protein sequence ID" value="EMZ36286.1"/>
    <property type="molecule type" value="Genomic_DNA"/>
</dbReference>
<dbReference type="InterPro" id="IPR006195">
    <property type="entry name" value="aa-tRNA-synth_II"/>
</dbReference>
<dbReference type="OrthoDB" id="9800814at2"/>